<feature type="active site" description="Proton donor; for dehydratase activity" evidence="7">
    <location>
        <position position="1071"/>
    </location>
</feature>
<dbReference type="Pfam" id="PF07993">
    <property type="entry name" value="NAD_binding_4"/>
    <property type="match status" value="1"/>
</dbReference>
<dbReference type="Gene3D" id="3.10.129.110">
    <property type="entry name" value="Polyketide synthase dehydratase"/>
    <property type="match status" value="1"/>
</dbReference>
<dbReference type="GO" id="GO:0004312">
    <property type="term" value="F:fatty acid synthase activity"/>
    <property type="evidence" value="ECO:0007669"/>
    <property type="project" value="TreeGrafter"/>
</dbReference>
<dbReference type="GO" id="GO:0006633">
    <property type="term" value="P:fatty acid biosynthetic process"/>
    <property type="evidence" value="ECO:0007669"/>
    <property type="project" value="InterPro"/>
</dbReference>
<dbReference type="InterPro" id="IPR016039">
    <property type="entry name" value="Thiolase-like"/>
</dbReference>
<dbReference type="InterPro" id="IPR014043">
    <property type="entry name" value="Acyl_transferase_dom"/>
</dbReference>
<dbReference type="InterPro" id="IPR009081">
    <property type="entry name" value="PP-bd_ACP"/>
</dbReference>
<dbReference type="InterPro" id="IPR049552">
    <property type="entry name" value="PKS_DH_N"/>
</dbReference>
<dbReference type="SMART" id="SM00825">
    <property type="entry name" value="PKS_KS"/>
    <property type="match status" value="1"/>
</dbReference>
<dbReference type="CDD" id="cd05274">
    <property type="entry name" value="KR_FAS_SDR_x"/>
    <property type="match status" value="1"/>
</dbReference>
<dbReference type="GO" id="GO:0044550">
    <property type="term" value="P:secondary metabolite biosynthetic process"/>
    <property type="evidence" value="ECO:0007669"/>
    <property type="project" value="UniProtKB-ARBA"/>
</dbReference>
<comment type="pathway">
    <text evidence="1">Secondary metabolite biosynthesis.</text>
</comment>
<dbReference type="Proteomes" id="UP000297245">
    <property type="component" value="Unassembled WGS sequence"/>
</dbReference>
<feature type="region of interest" description="C-terminal hotdog fold" evidence="7">
    <location>
        <begin position="1011"/>
        <end position="1165"/>
    </location>
</feature>
<evidence type="ECO:0000256" key="4">
    <source>
        <dbReference type="ARBA" id="ARBA00022679"/>
    </source>
</evidence>
<dbReference type="Pfam" id="PF00550">
    <property type="entry name" value="PP-binding"/>
    <property type="match status" value="1"/>
</dbReference>
<evidence type="ECO:0000256" key="2">
    <source>
        <dbReference type="ARBA" id="ARBA00022450"/>
    </source>
</evidence>
<feature type="domain" description="PKS/mFAS DH" evidence="9">
    <location>
        <begin position="886"/>
        <end position="1165"/>
    </location>
</feature>
<evidence type="ECO:0008006" key="12">
    <source>
        <dbReference type="Google" id="ProtNLM"/>
    </source>
</evidence>
<dbReference type="PROSITE" id="PS52019">
    <property type="entry name" value="PKS_MFAS_DH"/>
    <property type="match status" value="1"/>
</dbReference>
<evidence type="ECO:0000256" key="7">
    <source>
        <dbReference type="PROSITE-ProRule" id="PRU01363"/>
    </source>
</evidence>
<keyword evidence="3" id="KW-0597">Phosphoprotein</keyword>
<keyword evidence="4" id="KW-0808">Transferase</keyword>
<dbReference type="InterPro" id="IPR016036">
    <property type="entry name" value="Malonyl_transacylase_ACP-bd"/>
</dbReference>
<dbReference type="Pfam" id="PF08659">
    <property type="entry name" value="KR"/>
    <property type="match status" value="1"/>
</dbReference>
<dbReference type="GO" id="GO:0004315">
    <property type="term" value="F:3-oxoacyl-[acyl-carrier-protein] synthase activity"/>
    <property type="evidence" value="ECO:0007669"/>
    <property type="project" value="InterPro"/>
</dbReference>
<dbReference type="InterPro" id="IPR001227">
    <property type="entry name" value="Ac_transferase_dom_sf"/>
</dbReference>
<feature type="active site" description="Proton acceptor; for dehydratase activity" evidence="7">
    <location>
        <position position="918"/>
    </location>
</feature>
<keyword evidence="2" id="KW-0596">Phosphopantetheine</keyword>
<keyword evidence="11" id="KW-1185">Reference proteome</keyword>
<dbReference type="SUPFAM" id="SSF47336">
    <property type="entry name" value="ACP-like"/>
    <property type="match status" value="1"/>
</dbReference>
<dbReference type="InterPro" id="IPR050091">
    <property type="entry name" value="PKS_NRPS_Biosynth_Enz"/>
</dbReference>
<dbReference type="InterPro" id="IPR013968">
    <property type="entry name" value="PKS_KR"/>
</dbReference>
<dbReference type="PANTHER" id="PTHR43775">
    <property type="entry name" value="FATTY ACID SYNTHASE"/>
    <property type="match status" value="1"/>
</dbReference>
<dbReference type="PROSITE" id="PS52004">
    <property type="entry name" value="KS3_2"/>
    <property type="match status" value="1"/>
</dbReference>
<dbReference type="EMBL" id="ML179145">
    <property type="protein sequence ID" value="THU97992.1"/>
    <property type="molecule type" value="Genomic_DNA"/>
</dbReference>
<reference evidence="10 11" key="1">
    <citation type="journal article" date="2019" name="Nat. Ecol. Evol.">
        <title>Megaphylogeny resolves global patterns of mushroom evolution.</title>
        <authorList>
            <person name="Varga T."/>
            <person name="Krizsan K."/>
            <person name="Foldi C."/>
            <person name="Dima B."/>
            <person name="Sanchez-Garcia M."/>
            <person name="Sanchez-Ramirez S."/>
            <person name="Szollosi G.J."/>
            <person name="Szarkandi J.G."/>
            <person name="Papp V."/>
            <person name="Albert L."/>
            <person name="Andreopoulos W."/>
            <person name="Angelini C."/>
            <person name="Antonin V."/>
            <person name="Barry K.W."/>
            <person name="Bougher N.L."/>
            <person name="Buchanan P."/>
            <person name="Buyck B."/>
            <person name="Bense V."/>
            <person name="Catcheside P."/>
            <person name="Chovatia M."/>
            <person name="Cooper J."/>
            <person name="Damon W."/>
            <person name="Desjardin D."/>
            <person name="Finy P."/>
            <person name="Geml J."/>
            <person name="Haridas S."/>
            <person name="Hughes K."/>
            <person name="Justo A."/>
            <person name="Karasinski D."/>
            <person name="Kautmanova I."/>
            <person name="Kiss B."/>
            <person name="Kocsube S."/>
            <person name="Kotiranta H."/>
            <person name="LaButti K.M."/>
            <person name="Lechner B.E."/>
            <person name="Liimatainen K."/>
            <person name="Lipzen A."/>
            <person name="Lukacs Z."/>
            <person name="Mihaltcheva S."/>
            <person name="Morgado L.N."/>
            <person name="Niskanen T."/>
            <person name="Noordeloos M.E."/>
            <person name="Ohm R.A."/>
            <person name="Ortiz-Santana B."/>
            <person name="Ovrebo C."/>
            <person name="Racz N."/>
            <person name="Riley R."/>
            <person name="Savchenko A."/>
            <person name="Shiryaev A."/>
            <person name="Soop K."/>
            <person name="Spirin V."/>
            <person name="Szebenyi C."/>
            <person name="Tomsovsky M."/>
            <person name="Tulloss R.E."/>
            <person name="Uehling J."/>
            <person name="Grigoriev I.V."/>
            <person name="Vagvolgyi C."/>
            <person name="Papp T."/>
            <person name="Martin F.M."/>
            <person name="Miettinen O."/>
            <person name="Hibbett D.S."/>
            <person name="Nagy L.G."/>
        </authorList>
    </citation>
    <scope>NUCLEOTIDE SEQUENCE [LARGE SCALE GENOMIC DNA]</scope>
    <source>
        <strain evidence="10 11">CBS 962.96</strain>
    </source>
</reference>
<feature type="domain" description="Ketosynthase family 3 (KS3)" evidence="8">
    <location>
        <begin position="1"/>
        <end position="415"/>
    </location>
</feature>
<dbReference type="Pfam" id="PF02801">
    <property type="entry name" value="Ketoacyl-synt_C"/>
    <property type="match status" value="1"/>
</dbReference>
<dbReference type="InterPro" id="IPR020841">
    <property type="entry name" value="PKS_Beta-ketoAc_synthase_dom"/>
</dbReference>
<dbReference type="InterPro" id="IPR036291">
    <property type="entry name" value="NAD(P)-bd_dom_sf"/>
</dbReference>
<dbReference type="InterPro" id="IPR032821">
    <property type="entry name" value="PKS_assoc"/>
</dbReference>
<keyword evidence="5" id="KW-0843">Virulence</keyword>
<dbReference type="Pfam" id="PF00698">
    <property type="entry name" value="Acyl_transf_1"/>
    <property type="match status" value="1"/>
</dbReference>
<dbReference type="Gene3D" id="3.40.366.10">
    <property type="entry name" value="Malonyl-Coenzyme A Acyl Carrier Protein, domain 2"/>
    <property type="match status" value="1"/>
</dbReference>
<dbReference type="InterPro" id="IPR036736">
    <property type="entry name" value="ACP-like_sf"/>
</dbReference>
<dbReference type="Pfam" id="PF21089">
    <property type="entry name" value="PKS_DH_N"/>
    <property type="match status" value="1"/>
</dbReference>
<feature type="region of interest" description="N-terminal hotdog fold" evidence="7">
    <location>
        <begin position="886"/>
        <end position="997"/>
    </location>
</feature>
<sequence length="2326" mass="255124">VGISAELPSGKVHDKNFTHPEFFDFLLRGGKAYENIPSDRFDISPWKGNGLGQISVDKGTFLKGIDMFDNFEFGVSMKDAHGMTPSTRKLLENCFLALLDSGIDYRAKNVGCYTSGIVWDVTSVCDPDEYSIHGSFAGYPAMIANRISTHLDLLGPSVPIDTACSSSLTALHLAVQSLRSGECEAAVVGGSQLNYRFADWLQYSQGSLLAKNGECKPFDASADGFSRGEGVVAIVIKPLSGALRDSDHIYATILGSAINSSGGAAPPNAPVPQAQYQAMEQVFKNSSHNPAEVDFVECHATGTAKGDPTELNWIGKAFQRSDHPLLVGSVKGNIGHLEITAFLASLSKVLSIFESGIIPPNVNLNSPNPDIGWKEYNLKVPIEAAKLSSHSGQGSLIAMSSSGIGGANGHILLESAPVQKDSSTTPGPPSRFVLLMAGGLSPRTSSAVSEVYLPYLGSPSLPVLATIMGRRSKQMLWRSFTVLDRETISDSTSVPKFSASVLTPRLKPPIVFVFSGQGPQHRIYSVGRDLFKEYPVFRQSVLEMDTTFQSYTGKSIIADYGLFGSSASPPRSLPETWPISLILPSLAIYQIALFDLIVSLGIKPDVVMGHSAGETAVLYASGAGSKALAVEIACARGKALETIEKIGGTMAALACGPTKVKNLLKSLSVSVDLVAEIACYNTPDAVAISGHSAVISEVIKQAETQGILARQIKTCVPMHSSLLESCREMYDHLMTEVFSRYPGSHYPKIITYSTLTSESFNGPFTAEYFWQNTRGVVDFMGTMANLLVQYPHNLTMLEISPHPVLSAYLESMTPRSATILSCARRPKKNEPCHEQLHLLRFLGELTTIGHNCVDFTALNGRTCFDAKLDIASYPFARKSFPLYPDSPGYSKQISKRNGPLNHPFLRVNQDTHTVISQHVVLGEPIMPAAGYLEMALEFGVQVLLNVEFQRVFSLTSENPIPLQVTKDGAYWSVKSTMKGKVSRLHAQGYLSLTYPNTMSFPNLDLDGTRKRCSKIISDVYPHLSYFSAYGPSFQRIDQVFHNSNEALVTIRGMDEELLSDNPYIIHPAILDSCFQVTVLRQLHGNFDLNVYYLPARVGAVFLHQSQFASDYLIYDIVLGNDTGERICTLQSFRIDKHLIKPYMDIQRRFELTYVTPESLPHEQEKPRASNYRLFQYQRGSEFQIQQEFQGLDVTQQETIWLIACDDFNGHAAKGFSRALRQELPAWNIRLMILNSAPDNNFARTIIENLPESLGSEPEFSVISSNSGSEIEFRVPRLTPLSNPNSTSLTSVLMNTNQVDPGTKKALIRVHSSSEHDSFFAFLGQVISNSESSHVQIGATVIGLALPPLNQNILVDEESLVILPEQGNDPLFPNITSLAGLFTAFAAPMLGTGTSISRLAHLRILITHCDDPIGEPVCTVYKHHAIAFHSVSYSDNIVDVLNLLSTFSCKSDDSHYDLIISGYRNQNEVQILKTLLHPNRGRMFLWNDEQAGIRNLLNTTPWYIRDSLEVALKLPQEYLEKYFFTPQAPLSTCTQLVPAASDDPAVFTFSPDKAYVLVGGIGSLGSHIALWMFERGARKIILTSRSGRNTLSKPQNLYARRILEYLESQTTLDLRIEAVDATSPSAMTQLVQSVHGPLAGCMILSAVTSDRAFVSMKPEDFDIVFNAKITAFEVLSTVTDLKSLDFLVAFSSVSGTFGIPGQTNYAAANTALDGLAARYSNLFSLVAPGITDSGFLLNSGEDPNSSRLKQIIEWAVSSQQLIRWLEDGLCMLRDGQNLSVYIPDLNWDALDRGLGVQAFARHLLSDRQSTETNQSENQDSSNVDKISKIVSTILKVSLDDLTHEIPLTSYGLDSLSASKLAIALAPMLKISPLQLLNDLTLQDLFHRIEDATMVPALEPTSLSNDPFFITEKKVEAMRSLLARYSTGLLAISPKINGQSLSGKPGKRAILLTGSTGALGVNILVQALLRKGINTVYALNRPSHTRETLLERQMNALVTQGYDRTYASHPKLVLIEGQLTSPHFGIEPELFEEIPITKLHIFLAWKVNFVMPLSSYEDLLQGTRSLIDFALSAPQNPSISFVSTIGVYRYPKESVIAPEQYIEDPSISVETGYTESKWVAESLLQAANEVSSLPTNVIRVGQLCGGINGGWNTKEWFPSLLKSSVFMGCLPSSDDTVSWLPLHIAANAVIDFISAPPGVYHVGHPSSTTWTDIIDPVASTYDLNKVPFPEWLNRLEKTASQPASMIKNETSSKGPGINPALNLVDFFRLGVGLSSEVSSIRDSMSLIPKMQLEKSKRFSETLRSSTMCPLGSKDVECWLHTWKKVGWL</sequence>
<evidence type="ECO:0000256" key="1">
    <source>
        <dbReference type="ARBA" id="ARBA00005179"/>
    </source>
</evidence>
<gene>
    <name evidence="10" type="ORF">K435DRAFT_661853</name>
</gene>
<dbReference type="CDD" id="cd00833">
    <property type="entry name" value="PKS"/>
    <property type="match status" value="1"/>
</dbReference>
<dbReference type="SUPFAM" id="SSF51735">
    <property type="entry name" value="NAD(P)-binding Rossmann-fold domains"/>
    <property type="match status" value="2"/>
</dbReference>
<keyword evidence="6" id="KW-0511">Multifunctional enzyme</keyword>
<name>A0A4S8M6S1_DENBC</name>
<dbReference type="InterPro" id="IPR018201">
    <property type="entry name" value="Ketoacyl_synth_AS"/>
</dbReference>
<dbReference type="InterPro" id="IPR042104">
    <property type="entry name" value="PKS_dehydratase_sf"/>
</dbReference>
<protein>
    <recommendedName>
        <fullName evidence="12">Ketoacyl-synt-domain-containing protein</fullName>
    </recommendedName>
</protein>
<dbReference type="Pfam" id="PF14765">
    <property type="entry name" value="PS-DH"/>
    <property type="match status" value="1"/>
</dbReference>
<dbReference type="SUPFAM" id="SSF53901">
    <property type="entry name" value="Thiolase-like"/>
    <property type="match status" value="1"/>
</dbReference>
<organism evidence="10 11">
    <name type="scientific">Dendrothele bispora (strain CBS 962.96)</name>
    <dbReference type="NCBI Taxonomy" id="1314807"/>
    <lineage>
        <taxon>Eukaryota</taxon>
        <taxon>Fungi</taxon>
        <taxon>Dikarya</taxon>
        <taxon>Basidiomycota</taxon>
        <taxon>Agaricomycotina</taxon>
        <taxon>Agaricomycetes</taxon>
        <taxon>Agaricomycetidae</taxon>
        <taxon>Agaricales</taxon>
        <taxon>Agaricales incertae sedis</taxon>
        <taxon>Dendrothele</taxon>
    </lineage>
</organism>
<evidence type="ECO:0000256" key="5">
    <source>
        <dbReference type="ARBA" id="ARBA00023026"/>
    </source>
</evidence>
<dbReference type="OrthoDB" id="329835at2759"/>
<evidence type="ECO:0000256" key="6">
    <source>
        <dbReference type="ARBA" id="ARBA00023268"/>
    </source>
</evidence>
<dbReference type="InterPro" id="IPR057326">
    <property type="entry name" value="KR_dom"/>
</dbReference>
<accession>A0A4S8M6S1</accession>
<dbReference type="InterPro" id="IPR013120">
    <property type="entry name" value="FAR_NAD-bd"/>
</dbReference>
<evidence type="ECO:0000313" key="11">
    <source>
        <dbReference type="Proteomes" id="UP000297245"/>
    </source>
</evidence>
<dbReference type="Pfam" id="PF00109">
    <property type="entry name" value="ketoacyl-synt"/>
    <property type="match status" value="1"/>
</dbReference>
<dbReference type="SUPFAM" id="SSF55048">
    <property type="entry name" value="Probable ACP-binding domain of malonyl-CoA ACP transacylase"/>
    <property type="match status" value="1"/>
</dbReference>
<evidence type="ECO:0000259" key="8">
    <source>
        <dbReference type="PROSITE" id="PS52004"/>
    </source>
</evidence>
<evidence type="ECO:0000313" key="10">
    <source>
        <dbReference type="EMBL" id="THU97992.1"/>
    </source>
</evidence>
<dbReference type="InterPro" id="IPR049551">
    <property type="entry name" value="PKS_DH_C"/>
</dbReference>
<dbReference type="InterPro" id="IPR014030">
    <property type="entry name" value="Ketoacyl_synth_N"/>
</dbReference>
<evidence type="ECO:0000256" key="3">
    <source>
        <dbReference type="ARBA" id="ARBA00022553"/>
    </source>
</evidence>
<dbReference type="Pfam" id="PF16197">
    <property type="entry name" value="KAsynt_C_assoc"/>
    <property type="match status" value="1"/>
</dbReference>
<dbReference type="Gene3D" id="3.40.47.10">
    <property type="match status" value="1"/>
</dbReference>
<dbReference type="InterPro" id="IPR049900">
    <property type="entry name" value="PKS_mFAS_DH"/>
</dbReference>
<dbReference type="PANTHER" id="PTHR43775:SF37">
    <property type="entry name" value="SI:DKEY-61P9.11"/>
    <property type="match status" value="1"/>
</dbReference>
<dbReference type="SMART" id="SM00827">
    <property type="entry name" value="PKS_AT"/>
    <property type="match status" value="1"/>
</dbReference>
<evidence type="ECO:0000259" key="9">
    <source>
        <dbReference type="PROSITE" id="PS52019"/>
    </source>
</evidence>
<dbReference type="PROSITE" id="PS00606">
    <property type="entry name" value="KS3_1"/>
    <property type="match status" value="1"/>
</dbReference>
<dbReference type="SMART" id="SM00826">
    <property type="entry name" value="PKS_DH"/>
    <property type="match status" value="1"/>
</dbReference>
<dbReference type="InterPro" id="IPR016035">
    <property type="entry name" value="Acyl_Trfase/lysoPLipase"/>
</dbReference>
<dbReference type="InterPro" id="IPR014031">
    <property type="entry name" value="Ketoacyl_synth_C"/>
</dbReference>
<dbReference type="Gene3D" id="3.40.50.720">
    <property type="entry name" value="NAD(P)-binding Rossmann-like Domain"/>
    <property type="match status" value="2"/>
</dbReference>
<dbReference type="SUPFAM" id="SSF52151">
    <property type="entry name" value="FabD/lysophospholipase-like"/>
    <property type="match status" value="1"/>
</dbReference>
<proteinExistence type="predicted"/>
<feature type="non-terminal residue" evidence="10">
    <location>
        <position position="1"/>
    </location>
</feature>
<dbReference type="InterPro" id="IPR020807">
    <property type="entry name" value="PKS_DH"/>
</dbReference>
<dbReference type="SMART" id="SM00822">
    <property type="entry name" value="PKS_KR"/>
    <property type="match status" value="1"/>
</dbReference>